<accession>A0ABQ8IWB2</accession>
<gene>
    <name evidence="2" type="ORF">DERP_008814</name>
</gene>
<feature type="compositionally biased region" description="Low complexity" evidence="1">
    <location>
        <begin position="47"/>
        <end position="56"/>
    </location>
</feature>
<proteinExistence type="predicted"/>
<dbReference type="Proteomes" id="UP000887458">
    <property type="component" value="Unassembled WGS sequence"/>
</dbReference>
<evidence type="ECO:0000256" key="1">
    <source>
        <dbReference type="SAM" id="MobiDB-lite"/>
    </source>
</evidence>
<organism evidence="2 3">
    <name type="scientific">Dermatophagoides pteronyssinus</name>
    <name type="common">European house dust mite</name>
    <dbReference type="NCBI Taxonomy" id="6956"/>
    <lineage>
        <taxon>Eukaryota</taxon>
        <taxon>Metazoa</taxon>
        <taxon>Ecdysozoa</taxon>
        <taxon>Arthropoda</taxon>
        <taxon>Chelicerata</taxon>
        <taxon>Arachnida</taxon>
        <taxon>Acari</taxon>
        <taxon>Acariformes</taxon>
        <taxon>Sarcoptiformes</taxon>
        <taxon>Astigmata</taxon>
        <taxon>Psoroptidia</taxon>
        <taxon>Analgoidea</taxon>
        <taxon>Pyroglyphidae</taxon>
        <taxon>Dermatophagoidinae</taxon>
        <taxon>Dermatophagoides</taxon>
    </lineage>
</organism>
<feature type="region of interest" description="Disordered" evidence="1">
    <location>
        <begin position="29"/>
        <end position="56"/>
    </location>
</feature>
<evidence type="ECO:0000313" key="3">
    <source>
        <dbReference type="Proteomes" id="UP000887458"/>
    </source>
</evidence>
<sequence length="208" mass="24461">MIINRSNSSYHHQPSITNTRIMTMMNDGNHEQQQPKQPNDNHHLLQTSNGNNGNNIDSSTNIIMDAAVVINDFIKYYEERMISYIYEQPHLPPTLFELKIKHRQTKQDLLNMFEKHLCSEMVTLMNNNNNIHFLLKHLDNLMETTFNSIMELSLKEYRLCQTGFIIGWKDNKQQQQQQQNASNSNNNNNNNQLINAKLADHYIINDRF</sequence>
<name>A0ABQ8IWB2_DERPT</name>
<reference evidence="2 3" key="2">
    <citation type="journal article" date="2022" name="Mol. Biol. Evol.">
        <title>Comparative Genomics Reveals Insights into the Divergent Evolution of Astigmatic Mites and Household Pest Adaptations.</title>
        <authorList>
            <person name="Xiong Q."/>
            <person name="Wan A.T."/>
            <person name="Liu X."/>
            <person name="Fung C.S."/>
            <person name="Xiao X."/>
            <person name="Malainual N."/>
            <person name="Hou J."/>
            <person name="Wang L."/>
            <person name="Wang M."/>
            <person name="Yang K.Y."/>
            <person name="Cui Y."/>
            <person name="Leung E.L."/>
            <person name="Nong W."/>
            <person name="Shin S.K."/>
            <person name="Au S.W."/>
            <person name="Jeong K.Y."/>
            <person name="Chew F.T."/>
            <person name="Hui J.H."/>
            <person name="Leung T.F."/>
            <person name="Tungtrongchitr A."/>
            <person name="Zhong N."/>
            <person name="Liu Z."/>
            <person name="Tsui S.K."/>
        </authorList>
    </citation>
    <scope>NUCLEOTIDE SEQUENCE [LARGE SCALE GENOMIC DNA]</scope>
    <source>
        <strain evidence="2">Derp</strain>
    </source>
</reference>
<keyword evidence="3" id="KW-1185">Reference proteome</keyword>
<protein>
    <submittedName>
        <fullName evidence="2">Uncharacterized protein</fullName>
    </submittedName>
</protein>
<evidence type="ECO:0000313" key="2">
    <source>
        <dbReference type="EMBL" id="KAH9414618.1"/>
    </source>
</evidence>
<reference evidence="2 3" key="1">
    <citation type="journal article" date="2018" name="J. Allergy Clin. Immunol.">
        <title>High-quality assembly of Dermatophagoides pteronyssinus genome and transcriptome reveals a wide range of novel allergens.</title>
        <authorList>
            <person name="Liu X.Y."/>
            <person name="Yang K.Y."/>
            <person name="Wang M.Q."/>
            <person name="Kwok J.S."/>
            <person name="Zeng X."/>
            <person name="Yang Z."/>
            <person name="Xiao X.J."/>
            <person name="Lau C.P."/>
            <person name="Li Y."/>
            <person name="Huang Z.M."/>
            <person name="Ba J.G."/>
            <person name="Yim A.K."/>
            <person name="Ouyang C.Y."/>
            <person name="Ngai S.M."/>
            <person name="Chan T.F."/>
            <person name="Leung E.L."/>
            <person name="Liu L."/>
            <person name="Liu Z.G."/>
            <person name="Tsui S.K."/>
        </authorList>
    </citation>
    <scope>NUCLEOTIDE SEQUENCE [LARGE SCALE GENOMIC DNA]</scope>
    <source>
        <strain evidence="2">Derp</strain>
    </source>
</reference>
<comment type="caution">
    <text evidence="2">The sequence shown here is derived from an EMBL/GenBank/DDBJ whole genome shotgun (WGS) entry which is preliminary data.</text>
</comment>
<dbReference type="EMBL" id="NJHN03000107">
    <property type="protein sequence ID" value="KAH9414618.1"/>
    <property type="molecule type" value="Genomic_DNA"/>
</dbReference>